<comment type="catalytic activity">
    <reaction evidence="5">
        <text>(6S)-5-formyl-5,6,7,8-tetrahydrofolate + ATP = (6R)-5,10-methenyltetrahydrofolate + ADP + phosphate</text>
        <dbReference type="Rhea" id="RHEA:10488"/>
        <dbReference type="ChEBI" id="CHEBI:30616"/>
        <dbReference type="ChEBI" id="CHEBI:43474"/>
        <dbReference type="ChEBI" id="CHEBI:57455"/>
        <dbReference type="ChEBI" id="CHEBI:57457"/>
        <dbReference type="ChEBI" id="CHEBI:456216"/>
        <dbReference type="EC" id="6.3.3.2"/>
    </reaction>
</comment>
<dbReference type="GO" id="GO:0005524">
    <property type="term" value="F:ATP binding"/>
    <property type="evidence" value="ECO:0007669"/>
    <property type="project" value="UniProtKB-KW"/>
</dbReference>
<accession>A0A9D1JGM5</accession>
<protein>
    <recommendedName>
        <fullName evidence="5">5-formyltetrahydrofolate cyclo-ligase</fullName>
        <ecNumber evidence="5">6.3.3.2</ecNumber>
    </recommendedName>
</protein>
<dbReference type="GO" id="GO:0046872">
    <property type="term" value="F:metal ion binding"/>
    <property type="evidence" value="ECO:0007669"/>
    <property type="project" value="UniProtKB-KW"/>
</dbReference>
<dbReference type="PANTHER" id="PTHR23407:SF1">
    <property type="entry name" value="5-FORMYLTETRAHYDROFOLATE CYCLO-LIGASE"/>
    <property type="match status" value="1"/>
</dbReference>
<feature type="binding site" evidence="4">
    <location>
        <position position="50"/>
    </location>
    <ligand>
        <name>substrate</name>
    </ligand>
</feature>
<comment type="similarity">
    <text evidence="1 5">Belongs to the 5-formyltetrahydrofolate cyclo-ligase family.</text>
</comment>
<dbReference type="PANTHER" id="PTHR23407">
    <property type="entry name" value="ATPASE INHIBITOR/5-FORMYLTETRAHYDROFOLATE CYCLO-LIGASE"/>
    <property type="match status" value="1"/>
</dbReference>
<evidence type="ECO:0000256" key="2">
    <source>
        <dbReference type="ARBA" id="ARBA00022741"/>
    </source>
</evidence>
<reference evidence="6" key="1">
    <citation type="submission" date="2020-10" db="EMBL/GenBank/DDBJ databases">
        <authorList>
            <person name="Gilroy R."/>
        </authorList>
    </citation>
    <scope>NUCLEOTIDE SEQUENCE</scope>
    <source>
        <strain evidence="6">ChiSxjej1B13-7041</strain>
    </source>
</reference>
<reference evidence="6" key="2">
    <citation type="journal article" date="2021" name="PeerJ">
        <title>Extensive microbial diversity within the chicken gut microbiome revealed by metagenomics and culture.</title>
        <authorList>
            <person name="Gilroy R."/>
            <person name="Ravi A."/>
            <person name="Getino M."/>
            <person name="Pursley I."/>
            <person name="Horton D.L."/>
            <person name="Alikhan N.F."/>
            <person name="Baker D."/>
            <person name="Gharbi K."/>
            <person name="Hall N."/>
            <person name="Watson M."/>
            <person name="Adriaenssens E.M."/>
            <person name="Foster-Nyarko E."/>
            <person name="Jarju S."/>
            <person name="Secka A."/>
            <person name="Antonio M."/>
            <person name="Oren A."/>
            <person name="Chaudhuri R.R."/>
            <person name="La Ragione R."/>
            <person name="Hildebrand F."/>
            <person name="Pallen M.J."/>
        </authorList>
    </citation>
    <scope>NUCLEOTIDE SEQUENCE</scope>
    <source>
        <strain evidence="6">ChiSxjej1B13-7041</strain>
    </source>
</reference>
<dbReference type="InterPro" id="IPR002698">
    <property type="entry name" value="FTHF_cligase"/>
</dbReference>
<dbReference type="GO" id="GO:0009396">
    <property type="term" value="P:folic acid-containing compound biosynthetic process"/>
    <property type="evidence" value="ECO:0007669"/>
    <property type="project" value="TreeGrafter"/>
</dbReference>
<evidence type="ECO:0000256" key="4">
    <source>
        <dbReference type="PIRSR" id="PIRSR006806-1"/>
    </source>
</evidence>
<keyword evidence="6" id="KW-0436">Ligase</keyword>
<evidence type="ECO:0000256" key="5">
    <source>
        <dbReference type="RuleBase" id="RU361279"/>
    </source>
</evidence>
<feature type="binding site" evidence="4">
    <location>
        <begin position="130"/>
        <end position="138"/>
    </location>
    <ligand>
        <name>ATP</name>
        <dbReference type="ChEBI" id="CHEBI:30616"/>
    </ligand>
</feature>
<comment type="cofactor">
    <cofactor evidence="5">
        <name>Mg(2+)</name>
        <dbReference type="ChEBI" id="CHEBI:18420"/>
    </cofactor>
</comment>
<dbReference type="SUPFAM" id="SSF100950">
    <property type="entry name" value="NagB/RpiA/CoA transferase-like"/>
    <property type="match status" value="1"/>
</dbReference>
<feature type="binding site" evidence="4">
    <location>
        <begin position="4"/>
        <end position="8"/>
    </location>
    <ligand>
        <name>ATP</name>
        <dbReference type="ChEBI" id="CHEBI:30616"/>
    </ligand>
</feature>
<dbReference type="EC" id="6.3.3.2" evidence="5"/>
<evidence type="ECO:0000256" key="1">
    <source>
        <dbReference type="ARBA" id="ARBA00010638"/>
    </source>
</evidence>
<keyword evidence="5" id="KW-0479">Metal-binding</keyword>
<dbReference type="AlphaFoldDB" id="A0A9D1JGM5"/>
<sequence>METKKSIRKMIAARRKASTQEERSLADQRITGEVLALPEFQQASCIYIYIAYNREVETRAIIEAAWQAGKQVAVPRVEGQEMTFYLLESFDQLAPGCHGIPEPVEGLKPADCPAALMIMPGVAFDSCCRRVGYGGGYYDRYLERHRDHPKVAVAYSFQMIPQAPTEPTDIFPDKLITEERIYHNGCPEGHT</sequence>
<dbReference type="InterPro" id="IPR024185">
    <property type="entry name" value="FTHF_cligase-like_sf"/>
</dbReference>
<dbReference type="EMBL" id="DVHU01000106">
    <property type="protein sequence ID" value="HIR94108.1"/>
    <property type="molecule type" value="Genomic_DNA"/>
</dbReference>
<evidence type="ECO:0000313" key="7">
    <source>
        <dbReference type="Proteomes" id="UP000886841"/>
    </source>
</evidence>
<keyword evidence="3 4" id="KW-0067">ATP-binding</keyword>
<feature type="binding site" evidence="4">
    <location>
        <position position="55"/>
    </location>
    <ligand>
        <name>substrate</name>
    </ligand>
</feature>
<organism evidence="6 7">
    <name type="scientific">Candidatus Egerieimonas intestinavium</name>
    <dbReference type="NCBI Taxonomy" id="2840777"/>
    <lineage>
        <taxon>Bacteria</taxon>
        <taxon>Bacillati</taxon>
        <taxon>Bacillota</taxon>
        <taxon>Clostridia</taxon>
        <taxon>Lachnospirales</taxon>
        <taxon>Lachnospiraceae</taxon>
        <taxon>Lachnospiraceae incertae sedis</taxon>
        <taxon>Candidatus Egerieimonas</taxon>
    </lineage>
</organism>
<dbReference type="Gene3D" id="3.40.50.10420">
    <property type="entry name" value="NagB/RpiA/CoA transferase-like"/>
    <property type="match status" value="1"/>
</dbReference>
<dbReference type="GO" id="GO:0030272">
    <property type="term" value="F:5-formyltetrahydrofolate cyclo-ligase activity"/>
    <property type="evidence" value="ECO:0007669"/>
    <property type="project" value="UniProtKB-EC"/>
</dbReference>
<proteinExistence type="inferred from homology"/>
<dbReference type="PIRSF" id="PIRSF006806">
    <property type="entry name" value="FTHF_cligase"/>
    <property type="match status" value="1"/>
</dbReference>
<dbReference type="Pfam" id="PF01812">
    <property type="entry name" value="5-FTHF_cyc-lig"/>
    <property type="match status" value="1"/>
</dbReference>
<keyword evidence="5" id="KW-0460">Magnesium</keyword>
<dbReference type="InterPro" id="IPR037171">
    <property type="entry name" value="NagB/RpiA_transferase-like"/>
</dbReference>
<name>A0A9D1JGM5_9FIRM</name>
<evidence type="ECO:0000313" key="6">
    <source>
        <dbReference type="EMBL" id="HIR94108.1"/>
    </source>
</evidence>
<dbReference type="Proteomes" id="UP000886841">
    <property type="component" value="Unassembled WGS sequence"/>
</dbReference>
<gene>
    <name evidence="6" type="ORF">IAB98_11885</name>
</gene>
<dbReference type="GO" id="GO:0035999">
    <property type="term" value="P:tetrahydrofolate interconversion"/>
    <property type="evidence" value="ECO:0007669"/>
    <property type="project" value="TreeGrafter"/>
</dbReference>
<dbReference type="NCBIfam" id="TIGR02727">
    <property type="entry name" value="MTHFS_bact"/>
    <property type="match status" value="1"/>
</dbReference>
<comment type="caution">
    <text evidence="6">The sequence shown here is derived from an EMBL/GenBank/DDBJ whole genome shotgun (WGS) entry which is preliminary data.</text>
</comment>
<evidence type="ECO:0000256" key="3">
    <source>
        <dbReference type="ARBA" id="ARBA00022840"/>
    </source>
</evidence>
<keyword evidence="2 4" id="KW-0547">Nucleotide-binding</keyword>